<dbReference type="GO" id="GO:0045493">
    <property type="term" value="P:xylan catabolic process"/>
    <property type="evidence" value="ECO:0007669"/>
    <property type="project" value="InterPro"/>
</dbReference>
<dbReference type="InterPro" id="IPR013783">
    <property type="entry name" value="Ig-like_fold"/>
</dbReference>
<dbReference type="PANTHER" id="PTHR42721:SF3">
    <property type="entry name" value="BETA-D-XYLOSIDASE 5-RELATED"/>
    <property type="match status" value="1"/>
</dbReference>
<protein>
    <submittedName>
        <fullName evidence="5">Beta-glucosidase</fullName>
    </submittedName>
</protein>
<dbReference type="SMART" id="SM01217">
    <property type="entry name" value="Fn3_like"/>
    <property type="match status" value="1"/>
</dbReference>
<evidence type="ECO:0000256" key="2">
    <source>
        <dbReference type="ARBA" id="ARBA00022729"/>
    </source>
</evidence>
<dbReference type="InterPro" id="IPR036962">
    <property type="entry name" value="Glyco_hydro_3_N_sf"/>
</dbReference>
<dbReference type="InterPro" id="IPR001764">
    <property type="entry name" value="Glyco_hydro_3_N"/>
</dbReference>
<organism evidence="5 6">
    <name type="scientific">Flaviramulus basaltis</name>
    <dbReference type="NCBI Taxonomy" id="369401"/>
    <lineage>
        <taxon>Bacteria</taxon>
        <taxon>Pseudomonadati</taxon>
        <taxon>Bacteroidota</taxon>
        <taxon>Flavobacteriia</taxon>
        <taxon>Flavobacteriales</taxon>
        <taxon>Flavobacteriaceae</taxon>
        <taxon>Flaviramulus</taxon>
    </lineage>
</organism>
<dbReference type="AlphaFoldDB" id="A0A1K2IIA9"/>
<sequence length="759" mass="83459">MKIFLKTFSRLFLFITILIFSCKNENKVNNLQDEPSLNLAEAKFPFYDTSLTIDDRIQDLISRLTLEEKADQMMHNTSAIERLEIHPYSYWNEALHGVARSGVATVFPQAIGLGATFDSDLALRVSSAISDEARAMHNAAKAKGYHMQYGGLTFWTPNINIFRDPRWGRGQETYGEDPYLMSLMGKAFVNGLQGDNNKYLKTAACAKHFAVHSGPEELRHEFDAISSKKDLWETYLPAFQALVTEANVEAVMCAYNSTNGEPCCANKYLIDDVLLGEWNFKGHILSDCWAIVDFYTPKGKGGHGTTNTMAEASALAVKSGVSLNCGSSYLEGLPEAVKLGLITEAEIDNKLATLLRTRFKLGLFDPQGSNPYDDISVDVINSDEHRALAREVAQKSIVLLKNNGVLPLKNDLPKYFITGPIAGDSEALLGNYYGVNPKMVSIMEGIAGAISPASQLQYRMGAMLTVPKENPLDYATGNASNSNVTFAALGISGLIEGEEGASIASKTKGDRLDYNLPKSQMDYLRGLRVAADKNPDDKKQIVAIITGGSPMNLAEVEKLADAVLLVWYPGEEGGNAIADIIFGKVSPSGRLPITFPKSLDQLPDYKDYSMKGRTYKYMNLDPQYPFGYGLSYTTFKYDNIKLSSSSISKIDTVTLTVDVSNTGEVDADEVVQLYISDVEASFDIPNSQLNSVKRIHLKAGETKNITFELTPKMFEMVNNDGKRVIEPGEFKIYVGGSSPMKRSFELGVPKMAEASVEIQ</sequence>
<dbReference type="Pfam" id="PF01915">
    <property type="entry name" value="Glyco_hydro_3_C"/>
    <property type="match status" value="1"/>
</dbReference>
<dbReference type="STRING" id="369401.SAMN05428642_102495"/>
<dbReference type="InterPro" id="IPR017853">
    <property type="entry name" value="GH"/>
</dbReference>
<keyword evidence="6" id="KW-1185">Reference proteome</keyword>
<reference evidence="5 6" key="1">
    <citation type="submission" date="2016-10" db="EMBL/GenBank/DDBJ databases">
        <authorList>
            <person name="de Groot N.N."/>
        </authorList>
    </citation>
    <scope>NUCLEOTIDE SEQUENCE [LARGE SCALE GENOMIC DNA]</scope>
    <source>
        <strain evidence="5 6">DSM 18180</strain>
    </source>
</reference>
<dbReference type="Proteomes" id="UP000182544">
    <property type="component" value="Unassembled WGS sequence"/>
</dbReference>
<gene>
    <name evidence="5" type="ORF">SAMN05428642_102495</name>
</gene>
<dbReference type="OrthoDB" id="9805821at2"/>
<dbReference type="InterPro" id="IPR036881">
    <property type="entry name" value="Glyco_hydro_3_C_sf"/>
</dbReference>
<dbReference type="GO" id="GO:0009044">
    <property type="term" value="F:xylan 1,4-beta-xylosidase activity"/>
    <property type="evidence" value="ECO:0007669"/>
    <property type="project" value="InterPro"/>
</dbReference>
<feature type="domain" description="Fibronectin type III-like" evidence="4">
    <location>
        <begin position="669"/>
        <end position="738"/>
    </location>
</feature>
<dbReference type="SUPFAM" id="SSF52279">
    <property type="entry name" value="Beta-D-glucan exohydrolase, C-terminal domain"/>
    <property type="match status" value="1"/>
</dbReference>
<dbReference type="InterPro" id="IPR002772">
    <property type="entry name" value="Glyco_hydro_3_C"/>
</dbReference>
<dbReference type="PROSITE" id="PS00018">
    <property type="entry name" value="EF_HAND_1"/>
    <property type="match status" value="1"/>
</dbReference>
<evidence type="ECO:0000256" key="3">
    <source>
        <dbReference type="ARBA" id="ARBA00022801"/>
    </source>
</evidence>
<dbReference type="RefSeq" id="WP_084647913.1">
    <property type="nucleotide sequence ID" value="NZ_FPKV01000002.1"/>
</dbReference>
<dbReference type="FunFam" id="2.60.40.10:FF:000495">
    <property type="entry name" value="Periplasmic beta-glucosidase"/>
    <property type="match status" value="1"/>
</dbReference>
<dbReference type="Gene3D" id="2.60.40.10">
    <property type="entry name" value="Immunoglobulins"/>
    <property type="match status" value="1"/>
</dbReference>
<evidence type="ECO:0000256" key="1">
    <source>
        <dbReference type="ARBA" id="ARBA00005336"/>
    </source>
</evidence>
<proteinExistence type="inferred from homology"/>
<dbReference type="InterPro" id="IPR018247">
    <property type="entry name" value="EF_Hand_1_Ca_BS"/>
</dbReference>
<dbReference type="InterPro" id="IPR026891">
    <property type="entry name" value="Fn3-like"/>
</dbReference>
<dbReference type="PROSITE" id="PS51257">
    <property type="entry name" value="PROKAR_LIPOPROTEIN"/>
    <property type="match status" value="1"/>
</dbReference>
<dbReference type="Pfam" id="PF14310">
    <property type="entry name" value="Fn3-like"/>
    <property type="match status" value="1"/>
</dbReference>
<dbReference type="PANTHER" id="PTHR42721">
    <property type="entry name" value="SUGAR HYDROLASE-RELATED"/>
    <property type="match status" value="1"/>
</dbReference>
<dbReference type="Pfam" id="PF00933">
    <property type="entry name" value="Glyco_hydro_3"/>
    <property type="match status" value="1"/>
</dbReference>
<evidence type="ECO:0000313" key="5">
    <source>
        <dbReference type="EMBL" id="SFZ92038.1"/>
    </source>
</evidence>
<dbReference type="EMBL" id="FPKV01000002">
    <property type="protein sequence ID" value="SFZ92038.1"/>
    <property type="molecule type" value="Genomic_DNA"/>
</dbReference>
<name>A0A1K2IIA9_9FLAO</name>
<keyword evidence="3" id="KW-0378">Hydrolase</keyword>
<dbReference type="GO" id="GO:0031222">
    <property type="term" value="P:arabinan catabolic process"/>
    <property type="evidence" value="ECO:0007669"/>
    <property type="project" value="TreeGrafter"/>
</dbReference>
<evidence type="ECO:0000313" key="6">
    <source>
        <dbReference type="Proteomes" id="UP000182544"/>
    </source>
</evidence>
<accession>A0A1K2IIA9</accession>
<dbReference type="GO" id="GO:0046556">
    <property type="term" value="F:alpha-L-arabinofuranosidase activity"/>
    <property type="evidence" value="ECO:0007669"/>
    <property type="project" value="TreeGrafter"/>
</dbReference>
<evidence type="ECO:0000259" key="4">
    <source>
        <dbReference type="SMART" id="SM01217"/>
    </source>
</evidence>
<dbReference type="Gene3D" id="3.40.50.1700">
    <property type="entry name" value="Glycoside hydrolase family 3 C-terminal domain"/>
    <property type="match status" value="1"/>
</dbReference>
<keyword evidence="2" id="KW-0732">Signal</keyword>
<dbReference type="SUPFAM" id="SSF51445">
    <property type="entry name" value="(Trans)glycosidases"/>
    <property type="match status" value="1"/>
</dbReference>
<comment type="similarity">
    <text evidence="1">Belongs to the glycosyl hydrolase 3 family.</text>
</comment>
<dbReference type="Gene3D" id="3.20.20.300">
    <property type="entry name" value="Glycoside hydrolase, family 3, N-terminal domain"/>
    <property type="match status" value="1"/>
</dbReference>
<dbReference type="GO" id="GO:0008422">
    <property type="term" value="F:beta-glucosidase activity"/>
    <property type="evidence" value="ECO:0007669"/>
    <property type="project" value="UniProtKB-ARBA"/>
</dbReference>
<dbReference type="PRINTS" id="PR00133">
    <property type="entry name" value="GLHYDRLASE3"/>
</dbReference>
<dbReference type="InterPro" id="IPR044993">
    <property type="entry name" value="BXL"/>
</dbReference>